<dbReference type="Gene3D" id="3.30.310.110">
    <property type="entry name" value="XisI-like"/>
    <property type="match status" value="1"/>
</dbReference>
<dbReference type="InterPro" id="IPR035943">
    <property type="entry name" value="XisI-like_sf"/>
</dbReference>
<dbReference type="Proteomes" id="UP001604335">
    <property type="component" value="Unassembled WGS sequence"/>
</dbReference>
<dbReference type="Pfam" id="PF08869">
    <property type="entry name" value="XisI"/>
    <property type="match status" value="1"/>
</dbReference>
<evidence type="ECO:0000313" key="1">
    <source>
        <dbReference type="EMBL" id="MFG3818242.1"/>
    </source>
</evidence>
<proteinExistence type="predicted"/>
<dbReference type="SUPFAM" id="SSF143847">
    <property type="entry name" value="XisI-like"/>
    <property type="match status" value="1"/>
</dbReference>
<dbReference type="RefSeq" id="WP_099534446.1">
    <property type="nucleotide sequence ID" value="NZ_JAZAQF010000069.1"/>
</dbReference>
<accession>A0ABW7CAR5</accession>
<dbReference type="InterPro" id="IPR014968">
    <property type="entry name" value="XisI"/>
</dbReference>
<name>A0ABW7CAR5_9CYAN</name>
<comment type="caution">
    <text evidence="1">The sequence shown here is derived from an EMBL/GenBank/DDBJ whole genome shotgun (WGS) entry which is preliminary data.</text>
</comment>
<sequence length="113" mass="12946">MDTPLNYRTIIQAILQEHADYRNSANSPYRSRILVDETRDNYALIDSGWEGDRYFHSTPIHIEIIDGLIWIQNDETESGVARDLLDRGIVQQAIVLGFRHPKVRPHTGFAIAS</sequence>
<gene>
    <name evidence="1" type="ORF">VPK24_11395</name>
</gene>
<organism evidence="1 2">
    <name type="scientific">Limnothrix redekei LRLZ20PSL1</name>
    <dbReference type="NCBI Taxonomy" id="3112953"/>
    <lineage>
        <taxon>Bacteria</taxon>
        <taxon>Bacillati</taxon>
        <taxon>Cyanobacteriota</taxon>
        <taxon>Cyanophyceae</taxon>
        <taxon>Pseudanabaenales</taxon>
        <taxon>Pseudanabaenaceae</taxon>
        <taxon>Limnothrix</taxon>
    </lineage>
</organism>
<evidence type="ECO:0000313" key="2">
    <source>
        <dbReference type="Proteomes" id="UP001604335"/>
    </source>
</evidence>
<dbReference type="CDD" id="cd16382">
    <property type="entry name" value="XisI-like"/>
    <property type="match status" value="1"/>
</dbReference>
<dbReference type="EMBL" id="JAZAQF010000069">
    <property type="protein sequence ID" value="MFG3818242.1"/>
    <property type="molecule type" value="Genomic_DNA"/>
</dbReference>
<protein>
    <submittedName>
        <fullName evidence="1">XisI protein</fullName>
    </submittedName>
</protein>
<reference evidence="2" key="1">
    <citation type="journal article" date="2024" name="Algal Res.">
        <title>Biochemical, toxicological and genomic investigation of a high-biomass producing Limnothrix strain isolated from Italian shallow drinking water reservoir.</title>
        <authorList>
            <person name="Simonazzi M."/>
            <person name="Shishido T.K."/>
            <person name="Delbaje E."/>
            <person name="Wahlsten M."/>
            <person name="Fewer D.P."/>
            <person name="Sivonen K."/>
            <person name="Pezzolesi L."/>
            <person name="Pistocchi R."/>
        </authorList>
    </citation>
    <scope>NUCLEOTIDE SEQUENCE [LARGE SCALE GENOMIC DNA]</scope>
    <source>
        <strain evidence="2">LRLZ20PSL1</strain>
    </source>
</reference>
<keyword evidence="2" id="KW-1185">Reference proteome</keyword>